<keyword evidence="5" id="KW-1185">Reference proteome</keyword>
<dbReference type="InterPro" id="IPR026004">
    <property type="entry name" value="Septum_form"/>
</dbReference>
<proteinExistence type="predicted"/>
<evidence type="ECO:0000313" key="5">
    <source>
        <dbReference type="Proteomes" id="UP000066480"/>
    </source>
</evidence>
<evidence type="ECO:0000313" key="4">
    <source>
        <dbReference type="EMBL" id="AKU17457.1"/>
    </source>
</evidence>
<dbReference type="KEGG" id="lmoi:VV02_19090"/>
<dbReference type="RefSeq" id="WP_052594068.1">
    <property type="nucleotide sequence ID" value="NZ_CP011112.1"/>
</dbReference>
<dbReference type="Pfam" id="PF13845">
    <property type="entry name" value="Septum_form"/>
    <property type="match status" value="1"/>
</dbReference>
<dbReference type="OrthoDB" id="3628931at2"/>
<evidence type="ECO:0000259" key="3">
    <source>
        <dbReference type="Pfam" id="PF13845"/>
    </source>
</evidence>
<name>A0A0K1JL57_9MICO</name>
<dbReference type="AlphaFoldDB" id="A0A0K1JL57"/>
<reference evidence="4 5" key="1">
    <citation type="submission" date="2015-03" db="EMBL/GenBank/DDBJ databases">
        <title>Luteipulveratus halotolerans sp. nov., a novel actinobacterium (Dermacoccaceae) from Sarawak, Malaysia.</title>
        <authorList>
            <person name="Juboi H."/>
            <person name="Basik A."/>
            <person name="Shamsul S.S."/>
            <person name="Arnold P."/>
            <person name="Schmitt E.K."/>
            <person name="Sanglier J.-J."/>
            <person name="Yeo T."/>
        </authorList>
    </citation>
    <scope>NUCLEOTIDE SEQUENCE [LARGE SCALE GENOMIC DNA]</scope>
    <source>
        <strain evidence="4 5">MN07-A0370</strain>
    </source>
</reference>
<sequence length="302" mass="31789">MRRPTRAVAVGAALVTSLLVAGCQDAEVKGGSTVAPSTAATSSSPATSDASQPPATSATSTAAATAYTAGTCMTKEPDWTVISCGGDHQYEVTAAVPTTQFADDMIKRHELREATCDRKAAEYVGYDGFNSTRYRSLTFPIAKDSAAGSRIVCLVGEFDESWDKVATVKGSYKGKLKGNAPYETRGCVEKRVTGLTSVEMSPCSKKHASEAVGGGFLGQPTDAYPGDAERNKRSDALCKPLFQAFIGKTTKPRTDIVLGKTQPSATGWSRGVRTSSCWAEVTSGQVTKTLKGIGDKPLTAYR</sequence>
<dbReference type="PATRIC" id="fig|571913.6.peg.3867"/>
<protein>
    <recommendedName>
        <fullName evidence="3">Septum formation-related domain-containing protein</fullName>
    </recommendedName>
</protein>
<feature type="signal peptide" evidence="2">
    <location>
        <begin position="1"/>
        <end position="26"/>
    </location>
</feature>
<dbReference type="PROSITE" id="PS51257">
    <property type="entry name" value="PROKAR_LIPOPROTEIN"/>
    <property type="match status" value="1"/>
</dbReference>
<dbReference type="STRING" id="571913.VV02_19090"/>
<organism evidence="4 5">
    <name type="scientific">Luteipulveratus mongoliensis</name>
    <dbReference type="NCBI Taxonomy" id="571913"/>
    <lineage>
        <taxon>Bacteria</taxon>
        <taxon>Bacillati</taxon>
        <taxon>Actinomycetota</taxon>
        <taxon>Actinomycetes</taxon>
        <taxon>Micrococcales</taxon>
        <taxon>Dermacoccaceae</taxon>
        <taxon>Luteipulveratus</taxon>
    </lineage>
</organism>
<feature type="domain" description="Septum formation-related" evidence="3">
    <location>
        <begin position="69"/>
        <end position="277"/>
    </location>
</feature>
<gene>
    <name evidence="4" type="ORF">VV02_19090</name>
</gene>
<feature type="region of interest" description="Disordered" evidence="1">
    <location>
        <begin position="30"/>
        <end position="58"/>
    </location>
</feature>
<keyword evidence="2" id="KW-0732">Signal</keyword>
<dbReference type="Proteomes" id="UP000066480">
    <property type="component" value="Chromosome"/>
</dbReference>
<dbReference type="EMBL" id="CP011112">
    <property type="protein sequence ID" value="AKU17457.1"/>
    <property type="molecule type" value="Genomic_DNA"/>
</dbReference>
<evidence type="ECO:0000256" key="2">
    <source>
        <dbReference type="SAM" id="SignalP"/>
    </source>
</evidence>
<feature type="compositionally biased region" description="Low complexity" evidence="1">
    <location>
        <begin position="32"/>
        <end position="58"/>
    </location>
</feature>
<feature type="chain" id="PRO_5005461990" description="Septum formation-related domain-containing protein" evidence="2">
    <location>
        <begin position="27"/>
        <end position="302"/>
    </location>
</feature>
<accession>A0A0K1JL57</accession>
<evidence type="ECO:0000256" key="1">
    <source>
        <dbReference type="SAM" id="MobiDB-lite"/>
    </source>
</evidence>